<evidence type="ECO:0000313" key="2">
    <source>
        <dbReference type="Proteomes" id="UP001595851"/>
    </source>
</evidence>
<name>A0ABV8G4R7_9ACTN</name>
<dbReference type="RefSeq" id="WP_379528781.1">
    <property type="nucleotide sequence ID" value="NZ_JBHSBI010000007.1"/>
</dbReference>
<dbReference type="EMBL" id="JBHSBI010000007">
    <property type="protein sequence ID" value="MFC4008713.1"/>
    <property type="molecule type" value="Genomic_DNA"/>
</dbReference>
<accession>A0ABV8G4R7</accession>
<protein>
    <submittedName>
        <fullName evidence="1">Uncharacterized protein</fullName>
    </submittedName>
</protein>
<reference evidence="2" key="1">
    <citation type="journal article" date="2019" name="Int. J. Syst. Evol. Microbiol.">
        <title>The Global Catalogue of Microorganisms (GCM) 10K type strain sequencing project: providing services to taxonomists for standard genome sequencing and annotation.</title>
        <authorList>
            <consortium name="The Broad Institute Genomics Platform"/>
            <consortium name="The Broad Institute Genome Sequencing Center for Infectious Disease"/>
            <person name="Wu L."/>
            <person name="Ma J."/>
        </authorList>
    </citation>
    <scope>NUCLEOTIDE SEQUENCE [LARGE SCALE GENOMIC DNA]</scope>
    <source>
        <strain evidence="2">TBRC 1276</strain>
    </source>
</reference>
<keyword evidence="2" id="KW-1185">Reference proteome</keyword>
<dbReference type="Proteomes" id="UP001595851">
    <property type="component" value="Unassembled WGS sequence"/>
</dbReference>
<organism evidence="1 2">
    <name type="scientific">Nonomuraea purpurea</name>
    <dbReference type="NCBI Taxonomy" id="1849276"/>
    <lineage>
        <taxon>Bacteria</taxon>
        <taxon>Bacillati</taxon>
        <taxon>Actinomycetota</taxon>
        <taxon>Actinomycetes</taxon>
        <taxon>Streptosporangiales</taxon>
        <taxon>Streptosporangiaceae</taxon>
        <taxon>Nonomuraea</taxon>
    </lineage>
</organism>
<gene>
    <name evidence="1" type="ORF">ACFOY2_15890</name>
</gene>
<sequence length="79" mass="8696">MGASTSCSACCPSWLKPPPGGTMVLFTGSLVEDRGISDKARRLAETVEDDLEEFAERMLGAFGVREDDVVRRVFQRSAW</sequence>
<evidence type="ECO:0000313" key="1">
    <source>
        <dbReference type="EMBL" id="MFC4008713.1"/>
    </source>
</evidence>
<comment type="caution">
    <text evidence="1">The sequence shown here is derived from an EMBL/GenBank/DDBJ whole genome shotgun (WGS) entry which is preliminary data.</text>
</comment>
<proteinExistence type="predicted"/>